<protein>
    <recommendedName>
        <fullName evidence="3">ubiquitinyl hydrolase 1</fullName>
        <ecNumber evidence="3">3.4.19.12</ecNumber>
    </recommendedName>
</protein>
<dbReference type="PANTHER" id="PTHR24006:SF888">
    <property type="entry name" value="UBIQUITIN CARBOXYL-TERMINAL HYDROLASE 30"/>
    <property type="match status" value="1"/>
</dbReference>
<comment type="catalytic activity">
    <reaction evidence="1">
        <text>Thiol-dependent hydrolysis of ester, thioester, amide, peptide and isopeptide bonds formed by the C-terminal Gly of ubiquitin (a 76-residue protein attached to proteins as an intracellular targeting signal).</text>
        <dbReference type="EC" id="3.4.19.12"/>
    </reaction>
</comment>
<evidence type="ECO:0000256" key="2">
    <source>
        <dbReference type="ARBA" id="ARBA00009085"/>
    </source>
</evidence>
<dbReference type="InterPro" id="IPR018200">
    <property type="entry name" value="USP_CS"/>
</dbReference>
<evidence type="ECO:0000256" key="4">
    <source>
        <dbReference type="ARBA" id="ARBA00022670"/>
    </source>
</evidence>
<evidence type="ECO:0000313" key="9">
    <source>
        <dbReference type="EMBL" id="CAD7279733.1"/>
    </source>
</evidence>
<sequence>MNELDVNFGLVSAAVTAVTLAAAAVAPTRNQMQKVGNLVDVLENVVNVLNDQDESFLGNVFDPAAVLDSLRKDGWVIGPDEQDLHEFFLVLLNTIDEHLTGKPEPSLKDVFEAPIPKFPGEIPSKTRHTFSGIESNDAKIAGLVGLERPFRGLMASQLMCTCCGKRTALKHDSFSSVSLAFPGNNPGMYFARTNLMELLRGYFASDVVHDVLCGHCSSLAGDGASVRRVFVKDTYMGKLPKCLCLHIQRTRWLPDGRAIKCSFPVDFSEYLDLEEFVFTPRSSRLRSVQPEPVKAKTLASLVKSASIDQTPSTVFQLKAVVEHLGDTAAGHFVTYRRGPIGSQSRDLWFYTSDTRVQPTSRSHVFQAIPYILFYERVSAG</sequence>
<dbReference type="InterPro" id="IPR038765">
    <property type="entry name" value="Papain-like_cys_pep_sf"/>
</dbReference>
<feature type="domain" description="USP" evidence="8">
    <location>
        <begin position="1"/>
        <end position="377"/>
    </location>
</feature>
<dbReference type="GO" id="GO:0005829">
    <property type="term" value="C:cytosol"/>
    <property type="evidence" value="ECO:0007669"/>
    <property type="project" value="TreeGrafter"/>
</dbReference>
<keyword evidence="5" id="KW-0833">Ubl conjugation pathway</keyword>
<keyword evidence="6" id="KW-0378">Hydrolase</keyword>
<dbReference type="OrthoDB" id="2248014at2759"/>
<proteinExistence type="inferred from homology"/>
<name>A0A7R9GEQ8_9CRUS</name>
<dbReference type="Proteomes" id="UP000678499">
    <property type="component" value="Unassembled WGS sequence"/>
</dbReference>
<evidence type="ECO:0000259" key="8">
    <source>
        <dbReference type="PROSITE" id="PS50235"/>
    </source>
</evidence>
<keyword evidence="4" id="KW-0645">Protease</keyword>
<comment type="similarity">
    <text evidence="2">Belongs to the peptidase C19 family.</text>
</comment>
<accession>A0A7R9GEQ8</accession>
<dbReference type="GO" id="GO:0005634">
    <property type="term" value="C:nucleus"/>
    <property type="evidence" value="ECO:0007669"/>
    <property type="project" value="TreeGrafter"/>
</dbReference>
<dbReference type="Gene3D" id="3.90.70.10">
    <property type="entry name" value="Cysteine proteinases"/>
    <property type="match status" value="1"/>
</dbReference>
<dbReference type="GO" id="GO:0006508">
    <property type="term" value="P:proteolysis"/>
    <property type="evidence" value="ECO:0007669"/>
    <property type="project" value="UniProtKB-KW"/>
</dbReference>
<evidence type="ECO:0000313" key="10">
    <source>
        <dbReference type="Proteomes" id="UP000678499"/>
    </source>
</evidence>
<keyword evidence="10" id="KW-1185">Reference proteome</keyword>
<dbReference type="EMBL" id="CAJPEX010001765">
    <property type="protein sequence ID" value="CAG0919885.1"/>
    <property type="molecule type" value="Genomic_DNA"/>
</dbReference>
<dbReference type="PANTHER" id="PTHR24006">
    <property type="entry name" value="UBIQUITIN CARBOXYL-TERMINAL HYDROLASE"/>
    <property type="match status" value="1"/>
</dbReference>
<dbReference type="CDD" id="cd02257">
    <property type="entry name" value="Peptidase_C19"/>
    <property type="match status" value="1"/>
</dbReference>
<dbReference type="Pfam" id="PF00443">
    <property type="entry name" value="UCH"/>
    <property type="match status" value="1"/>
</dbReference>
<evidence type="ECO:0000256" key="5">
    <source>
        <dbReference type="ARBA" id="ARBA00022786"/>
    </source>
</evidence>
<gene>
    <name evidence="9" type="ORF">NMOB1V02_LOCUS7401</name>
</gene>
<dbReference type="EMBL" id="OA883802">
    <property type="protein sequence ID" value="CAD7279733.1"/>
    <property type="molecule type" value="Genomic_DNA"/>
</dbReference>
<dbReference type="InterPro" id="IPR050164">
    <property type="entry name" value="Peptidase_C19"/>
</dbReference>
<dbReference type="InterPro" id="IPR028889">
    <property type="entry name" value="USP"/>
</dbReference>
<dbReference type="InterPro" id="IPR001394">
    <property type="entry name" value="Peptidase_C19_UCH"/>
</dbReference>
<dbReference type="SUPFAM" id="SSF54001">
    <property type="entry name" value="Cysteine proteinases"/>
    <property type="match status" value="1"/>
</dbReference>
<dbReference type="GO" id="GO:0016579">
    <property type="term" value="P:protein deubiquitination"/>
    <property type="evidence" value="ECO:0007669"/>
    <property type="project" value="InterPro"/>
</dbReference>
<evidence type="ECO:0000256" key="6">
    <source>
        <dbReference type="ARBA" id="ARBA00022801"/>
    </source>
</evidence>
<dbReference type="PROSITE" id="PS50235">
    <property type="entry name" value="USP_3"/>
    <property type="match status" value="1"/>
</dbReference>
<dbReference type="GO" id="GO:0004843">
    <property type="term" value="F:cysteine-type deubiquitinase activity"/>
    <property type="evidence" value="ECO:0007669"/>
    <property type="project" value="UniProtKB-EC"/>
</dbReference>
<evidence type="ECO:0000256" key="7">
    <source>
        <dbReference type="ARBA" id="ARBA00022807"/>
    </source>
</evidence>
<reference evidence="9" key="1">
    <citation type="submission" date="2020-11" db="EMBL/GenBank/DDBJ databases">
        <authorList>
            <person name="Tran Van P."/>
        </authorList>
    </citation>
    <scope>NUCLEOTIDE SEQUENCE</scope>
</reference>
<evidence type="ECO:0000256" key="3">
    <source>
        <dbReference type="ARBA" id="ARBA00012759"/>
    </source>
</evidence>
<organism evidence="9">
    <name type="scientific">Notodromas monacha</name>
    <dbReference type="NCBI Taxonomy" id="399045"/>
    <lineage>
        <taxon>Eukaryota</taxon>
        <taxon>Metazoa</taxon>
        <taxon>Ecdysozoa</taxon>
        <taxon>Arthropoda</taxon>
        <taxon>Crustacea</taxon>
        <taxon>Oligostraca</taxon>
        <taxon>Ostracoda</taxon>
        <taxon>Podocopa</taxon>
        <taxon>Podocopida</taxon>
        <taxon>Cypridocopina</taxon>
        <taxon>Cypridoidea</taxon>
        <taxon>Cyprididae</taxon>
        <taxon>Notodromas</taxon>
    </lineage>
</organism>
<dbReference type="EC" id="3.4.19.12" evidence="3"/>
<dbReference type="PROSITE" id="PS00973">
    <property type="entry name" value="USP_2"/>
    <property type="match status" value="1"/>
</dbReference>
<evidence type="ECO:0000256" key="1">
    <source>
        <dbReference type="ARBA" id="ARBA00000707"/>
    </source>
</evidence>
<dbReference type="AlphaFoldDB" id="A0A7R9GEQ8"/>
<keyword evidence="7" id="KW-0788">Thiol protease</keyword>